<feature type="compositionally biased region" description="Basic and acidic residues" evidence="2">
    <location>
        <begin position="85"/>
        <end position="98"/>
    </location>
</feature>
<evidence type="ECO:0000256" key="3">
    <source>
        <dbReference type="SAM" id="Phobius"/>
    </source>
</evidence>
<feature type="transmembrane region" description="Helical" evidence="3">
    <location>
        <begin position="537"/>
        <end position="556"/>
    </location>
</feature>
<keyword evidence="5" id="KW-1185">Reference proteome</keyword>
<feature type="region of interest" description="Disordered" evidence="2">
    <location>
        <begin position="604"/>
        <end position="625"/>
    </location>
</feature>
<feature type="transmembrane region" description="Helical" evidence="3">
    <location>
        <begin position="479"/>
        <end position="501"/>
    </location>
</feature>
<sequence length="625" mass="69182">MNDEHGHDTAASEALSRLKSSSSTSREPFDQQQFEDSAVEDSPETESPTPTSADPSAEQEPGATPATPTESTEPVEPTEPAPGEPARKSPEVSAEDKALWTVSFNTGSGEEQRKDTLGTRLTTWLDSFGGPDMDKVEADIADTPARLRRHWLKHRARQTLKKRRAAEQVAAERRAREERERLEAEVAEIQQILAVQAAERAAEERERQRLAEMELLKAQQERETQALVTAARELDGTDYVPAPDHRPMLQRPGEELSDQQLLSRARSLLPEWRRRDRIVEKAQAIEAKQAQLRTDQTDTGDDAHDPLGLGDGSGYIPPYLLPERQDPQPERLDSVRRVIVTIAWVLFVIGGLVGLGWIGGTEPLSQVNDGAYHSSATLLSMANWHVAIWPVLWIATGLYTLHQWTPSQRSASRQRRTGWLMANAMFALALWFALVHIEPWGLEIIVWILLCALLVTAVRNLNLHTSRTQGEQLFTDAPIGLLTGWALVFMASQLLTVAGIWDVLHLLWLPESVWAIVILMALMLFVPMVSMTERGRVVIVVGMAWGLAAIIGVRLFGSNPSVLIAAVALLGGFVVLLATENRRWRIAQAEKRYLNQFDDEPQGSLEGGLATDLENSPTSTSIAGG</sequence>
<reference evidence="4 5" key="1">
    <citation type="submission" date="2023-03" db="EMBL/GenBank/DDBJ databases">
        <title>Complete genome sequences of several Auritidibacter ignavus strains isolated from ear infections.</title>
        <authorList>
            <person name="Baehr T."/>
            <person name="Baumhoegger A.M."/>
        </authorList>
    </citation>
    <scope>NUCLEOTIDE SEQUENCE [LARGE SCALE GENOMIC DNA]</scope>
    <source>
        <strain evidence="4 5">BABAE-6</strain>
    </source>
</reference>
<feature type="transmembrane region" description="Helical" evidence="3">
    <location>
        <begin position="417"/>
        <end position="434"/>
    </location>
</feature>
<feature type="coiled-coil region" evidence="1">
    <location>
        <begin position="165"/>
        <end position="223"/>
    </location>
</feature>
<feature type="transmembrane region" description="Helical" evidence="3">
    <location>
        <begin position="440"/>
        <end position="458"/>
    </location>
</feature>
<feature type="transmembrane region" description="Helical" evidence="3">
    <location>
        <begin position="338"/>
        <end position="358"/>
    </location>
</feature>
<feature type="transmembrane region" description="Helical" evidence="3">
    <location>
        <begin position="562"/>
        <end position="579"/>
    </location>
</feature>
<feature type="compositionally biased region" description="Basic and acidic residues" evidence="2">
    <location>
        <begin position="1"/>
        <end position="10"/>
    </location>
</feature>
<protein>
    <submittedName>
        <fullName evidence="4">Uncharacterized protein</fullName>
    </submittedName>
</protein>
<feature type="region of interest" description="Disordered" evidence="2">
    <location>
        <begin position="1"/>
        <end position="115"/>
    </location>
</feature>
<dbReference type="Proteomes" id="UP001224674">
    <property type="component" value="Chromosome"/>
</dbReference>
<feature type="compositionally biased region" description="Polar residues" evidence="2">
    <location>
        <begin position="45"/>
        <end position="54"/>
    </location>
</feature>
<feature type="compositionally biased region" description="Polar residues" evidence="2">
    <location>
        <begin position="613"/>
        <end position="625"/>
    </location>
</feature>
<dbReference type="AlphaFoldDB" id="A0AAJ6ALA5"/>
<feature type="compositionally biased region" description="Low complexity" evidence="2">
    <location>
        <begin position="58"/>
        <end position="75"/>
    </location>
</feature>
<feature type="transmembrane region" description="Helical" evidence="3">
    <location>
        <begin position="513"/>
        <end position="530"/>
    </location>
</feature>
<dbReference type="EMBL" id="CP122566">
    <property type="protein sequence ID" value="WGH92155.1"/>
    <property type="molecule type" value="Genomic_DNA"/>
</dbReference>
<evidence type="ECO:0000256" key="2">
    <source>
        <dbReference type="SAM" id="MobiDB-lite"/>
    </source>
</evidence>
<keyword evidence="3" id="KW-1133">Transmembrane helix</keyword>
<dbReference type="RefSeq" id="WP_279674390.1">
    <property type="nucleotide sequence ID" value="NZ_CP122566.1"/>
</dbReference>
<feature type="transmembrane region" description="Helical" evidence="3">
    <location>
        <begin position="378"/>
        <end position="401"/>
    </location>
</feature>
<keyword evidence="1" id="KW-0175">Coiled coil</keyword>
<evidence type="ECO:0000313" key="5">
    <source>
        <dbReference type="Proteomes" id="UP001224674"/>
    </source>
</evidence>
<organism evidence="4 5">
    <name type="scientific">Auritidibacter ignavus</name>
    <dbReference type="NCBI Taxonomy" id="678932"/>
    <lineage>
        <taxon>Bacteria</taxon>
        <taxon>Bacillati</taxon>
        <taxon>Actinomycetota</taxon>
        <taxon>Actinomycetes</taxon>
        <taxon>Micrococcales</taxon>
        <taxon>Micrococcaceae</taxon>
        <taxon>Auritidibacter</taxon>
    </lineage>
</organism>
<keyword evidence="3" id="KW-0812">Transmembrane</keyword>
<feature type="compositionally biased region" description="Low complexity" evidence="2">
    <location>
        <begin position="11"/>
        <end position="26"/>
    </location>
</feature>
<evidence type="ECO:0000256" key="1">
    <source>
        <dbReference type="SAM" id="Coils"/>
    </source>
</evidence>
<proteinExistence type="predicted"/>
<accession>A0AAJ6ALA5</accession>
<gene>
    <name evidence="4" type="ORF">QDX21_07380</name>
</gene>
<name>A0AAJ6ALA5_9MICC</name>
<evidence type="ECO:0000313" key="4">
    <source>
        <dbReference type="EMBL" id="WGH92155.1"/>
    </source>
</evidence>
<keyword evidence="3" id="KW-0472">Membrane</keyword>